<gene>
    <name evidence="2" type="ORF">CCZ37_18215</name>
</gene>
<dbReference type="InterPro" id="IPR020009">
    <property type="entry name" value="VolA/Pla-1/cef"/>
</dbReference>
<name>A0A223N3G8_9VIBR</name>
<dbReference type="Proteomes" id="UP000215148">
    <property type="component" value="Chromosome 2"/>
</dbReference>
<dbReference type="InterPro" id="IPR029058">
    <property type="entry name" value="AB_hydrolase_fold"/>
</dbReference>
<dbReference type="RefSeq" id="WP_094501961.1">
    <property type="nucleotide sequence ID" value="NZ_CAWNHI010000002.1"/>
</dbReference>
<dbReference type="PROSITE" id="PS51257">
    <property type="entry name" value="PROKAR_LIPOPROTEIN"/>
    <property type="match status" value="1"/>
</dbReference>
<protein>
    <submittedName>
        <fullName evidence="2">Lipase</fullName>
    </submittedName>
</protein>
<evidence type="ECO:0000259" key="1">
    <source>
        <dbReference type="Pfam" id="PF12262"/>
    </source>
</evidence>
<dbReference type="Gene3D" id="3.40.50.1820">
    <property type="entry name" value="alpha/beta hydrolase"/>
    <property type="match status" value="1"/>
</dbReference>
<dbReference type="EMBL" id="CP022742">
    <property type="protein sequence ID" value="ASU24377.1"/>
    <property type="molecule type" value="Genomic_DNA"/>
</dbReference>
<organism evidence="2 3">
    <name type="scientific">Vibrio qinghaiensis</name>
    <dbReference type="NCBI Taxonomy" id="2025808"/>
    <lineage>
        <taxon>Bacteria</taxon>
        <taxon>Pseudomonadati</taxon>
        <taxon>Pseudomonadota</taxon>
        <taxon>Gammaproteobacteria</taxon>
        <taxon>Vibrionales</taxon>
        <taxon>Vibrionaceae</taxon>
        <taxon>Vibrio</taxon>
    </lineage>
</organism>
<accession>A0A223N3G8</accession>
<keyword evidence="3" id="KW-1185">Reference proteome</keyword>
<dbReference type="KEGG" id="vqi:CCZ37_18215"/>
<dbReference type="AlphaFoldDB" id="A0A223N3G8"/>
<dbReference type="InterPro" id="IPR025920">
    <property type="entry name" value="Lipase_bact_N"/>
</dbReference>
<proteinExistence type="predicted"/>
<reference evidence="2 3" key="1">
    <citation type="submission" date="2017-08" db="EMBL/GenBank/DDBJ databases">
        <title>The Vibrio qinghaiensis sp.-Q67 is a luminous bacteria isolated firstly from Qinghai lake, Qinghai province, China, which has been proved to be very sensitive to detect environmental and food pollutants. Therefore, complete genome analysis of V. qinghaiensis sp.-Q67 highlights the potential application of this strain on detection of hazards in the contaminated environments.</title>
        <authorList>
            <person name="Gong L."/>
        </authorList>
    </citation>
    <scope>NUCLEOTIDE SEQUENCE [LARGE SCALE GENOMIC DNA]</scope>
    <source>
        <strain evidence="2 3">Q67</strain>
    </source>
</reference>
<evidence type="ECO:0000313" key="3">
    <source>
        <dbReference type="Proteomes" id="UP000215148"/>
    </source>
</evidence>
<evidence type="ECO:0000313" key="2">
    <source>
        <dbReference type="EMBL" id="ASU24377.1"/>
    </source>
</evidence>
<sequence>MLKTTFKISLLCSALWLVGCGDETSSSGASTTPTYEAYIQNALTRETSIKFRLSGANANVPLPSFALMNAKDGTLEIPTKGDDALTNPVAAMGTMDGWSTSMPLFLDFEGVGLADGLISNGIYLIELTDSMIGSPTVKNVLTLNTDFAAIASASSDKIAIVPNKALNPASEYILAVTDEITDVNGNIAGTSSSYAALKSKVKIYTDDKLGALQKVTQGVESIFALTGVDQTKIIYSTWFSTQSVGQTLYSVKGATAAGLATTDIGNIWKQGANPNNLNLSAAYTMSFGATTDFVTALDNDANFQTYIGAEKTTAKAFIKTEYTTNGYQVNVTTGTVKLPYYLEKGSNWNSQPFESAMPSLALIKNALADDNEKATIANQLIANNIDVTQLATSPSEQLKLVGLTLTKSDGSPLDPQRIMTRYSPVPKVKSLENVDFLLFTPDAGANGPIVIYQHGITSVKEDAYFTAAQLAHAGIAVIAIDQPLHGARSLDAQRSANADILAYLNLNNLAVARDNTRQSILDIMGLRAAITYSQNAGLFVGSQLANADDTAMTPPKFLGHSLGGIVGLSAVANANRTIGDANGDALYKFSGMAIANSGGQIGNLLMGSANYGPLIKHNLALSASPKYKAFADQYCPGLTEKVCYTTFENTASASDKAALQSQLDQFTYATQTLLDTMDPYTNASYLISGGTATIPAYLLQVAGDESVPNNVTNTPAGTEPLATLLGLANAVPSDVITNTSKVFVKMDSGTHTTFLAPQDAADAVLRAGALSQLAIFLNLTE</sequence>
<dbReference type="SUPFAM" id="SSF53474">
    <property type="entry name" value="alpha/beta-Hydrolases"/>
    <property type="match status" value="1"/>
</dbReference>
<dbReference type="Pfam" id="PF12262">
    <property type="entry name" value="Lipase_bact_N"/>
    <property type="match status" value="1"/>
</dbReference>
<feature type="domain" description="Bacterial virulence factor lipase N-terminal" evidence="1">
    <location>
        <begin position="34"/>
        <end position="261"/>
    </location>
</feature>
<dbReference type="NCBIfam" id="TIGR03502">
    <property type="entry name" value="lipase_Pla1_cef"/>
    <property type="match status" value="1"/>
</dbReference>